<reference evidence="2 3" key="1">
    <citation type="submission" date="2011-06" db="EMBL/GenBank/DDBJ databases">
        <authorList>
            <person name="Bador J."/>
            <person name="Amoureux L."/>
            <person name="Neuwirth C."/>
        </authorList>
    </citation>
    <scope>NUCLEOTIDE SEQUENCE [LARGE SCALE GENOMIC DNA]</scope>
    <source>
        <strain evidence="2 3">AXX-A</strain>
    </source>
</reference>
<proteinExistence type="predicted"/>
<dbReference type="EMBL" id="AFRQ01000139">
    <property type="protein sequence ID" value="EGP42732.1"/>
    <property type="molecule type" value="Genomic_DNA"/>
</dbReference>
<dbReference type="RefSeq" id="WP_006395954.1">
    <property type="nucleotide sequence ID" value="NZ_GL982453.1"/>
</dbReference>
<dbReference type="PATRIC" id="fig|1003200.3.peg.5860"/>
<comment type="caution">
    <text evidence="2">The sequence shown here is derived from an EMBL/GenBank/DDBJ whole genome shotgun (WGS) entry which is preliminary data.</text>
</comment>
<dbReference type="InterPro" id="IPR023200">
    <property type="entry name" value="RMF_sf"/>
</dbReference>
<dbReference type="HOGENOM" id="CLU_084700_0_0_4"/>
<accession>F7TAE7</accession>
<evidence type="ECO:0000313" key="2">
    <source>
        <dbReference type="EMBL" id="EGP42732.1"/>
    </source>
</evidence>
<evidence type="ECO:0000256" key="1">
    <source>
        <dbReference type="SAM" id="MobiDB-lite"/>
    </source>
</evidence>
<dbReference type="Gene3D" id="1.10.10.620">
    <property type="entry name" value="ribosome modulation factor like domain"/>
    <property type="match status" value="1"/>
</dbReference>
<dbReference type="Proteomes" id="UP000004853">
    <property type="component" value="Unassembled WGS sequence"/>
</dbReference>
<evidence type="ECO:0008006" key="4">
    <source>
        <dbReference type="Google" id="ProtNLM"/>
    </source>
</evidence>
<gene>
    <name evidence="2" type="ORF">AXXA_29735</name>
</gene>
<feature type="region of interest" description="Disordered" evidence="1">
    <location>
        <begin position="141"/>
        <end position="180"/>
    </location>
</feature>
<evidence type="ECO:0000313" key="3">
    <source>
        <dbReference type="Proteomes" id="UP000004853"/>
    </source>
</evidence>
<name>F7TAE7_9BURK</name>
<dbReference type="eggNOG" id="COG2916">
    <property type="taxonomic scope" value="Bacteria"/>
</dbReference>
<dbReference type="AlphaFoldDB" id="F7TAE7"/>
<organism evidence="2 3">
    <name type="scientific">Achromobacter insuavis AXX-A</name>
    <dbReference type="NCBI Taxonomy" id="1003200"/>
    <lineage>
        <taxon>Bacteria</taxon>
        <taxon>Pseudomonadati</taxon>
        <taxon>Pseudomonadota</taxon>
        <taxon>Betaproteobacteria</taxon>
        <taxon>Burkholderiales</taxon>
        <taxon>Alcaligenaceae</taxon>
        <taxon>Achromobacter</taxon>
    </lineage>
</organism>
<protein>
    <recommendedName>
        <fullName evidence="4">Cell division protein FtsK</fullName>
    </recommendedName>
</protein>
<sequence length="231" mass="25137">MKAQPFDPREMTATTIGRDLLSALVTELKLLPKPWAKLPQSKQDDIIDRLRDRVDANIKMAVHLIASEGRTVVQGDLDQVTIKDGAKVVIKIGRGAESLHDLYDSQGKAVLIVVADAQPHAAGMEKVRGEADQRAMNLGKEYTDQDGDGMDEAGGGDSNIVDAEFRELPPPDAPAGPTEDQLEQACVDGYNAAAAGQPESDCPVMDGQLCIQWVKGWKQWHEEHGEDQTED</sequence>
<dbReference type="OrthoDB" id="8912946at2"/>